<keyword evidence="6" id="KW-0645">Protease</keyword>
<feature type="chain" id="PRO_5031207648" description="Aminopeptidase N" evidence="13">
    <location>
        <begin position="29"/>
        <end position="475"/>
    </location>
</feature>
<dbReference type="GO" id="GO:0006508">
    <property type="term" value="P:proteolysis"/>
    <property type="evidence" value="ECO:0007669"/>
    <property type="project" value="UniProtKB-KW"/>
</dbReference>
<protein>
    <recommendedName>
        <fullName evidence="5">Aminopeptidase N</fullName>
        <ecNumber evidence="4">3.4.11.2</ecNumber>
    </recommendedName>
    <alternativeName>
        <fullName evidence="11">Alanine aminopeptidase</fullName>
    </alternativeName>
    <alternativeName>
        <fullName evidence="12">Lysyl aminopeptidase</fullName>
    </alternativeName>
</protein>
<dbReference type="PRINTS" id="PR00756">
    <property type="entry name" value="ALADIPTASE"/>
</dbReference>
<evidence type="ECO:0000256" key="6">
    <source>
        <dbReference type="ARBA" id="ARBA00022670"/>
    </source>
</evidence>
<dbReference type="SUPFAM" id="SSF63737">
    <property type="entry name" value="Leukotriene A4 hydrolase N-terminal domain"/>
    <property type="match status" value="1"/>
</dbReference>
<reference evidence="16 17" key="1">
    <citation type="submission" date="2020-04" db="EMBL/GenBank/DDBJ databases">
        <title>Draft Genome Sequence of Streptomyces morookaense DSM 40503, an 8-azaguanine-producing strain.</title>
        <authorList>
            <person name="Qi J."/>
            <person name="Gao J.-M."/>
        </authorList>
    </citation>
    <scope>NUCLEOTIDE SEQUENCE [LARGE SCALE GENOMIC DNA]</scope>
    <source>
        <strain evidence="16 17">DSM 40503</strain>
    </source>
</reference>
<dbReference type="PROSITE" id="PS51318">
    <property type="entry name" value="TAT"/>
    <property type="match status" value="1"/>
</dbReference>
<evidence type="ECO:0000256" key="13">
    <source>
        <dbReference type="SAM" id="SignalP"/>
    </source>
</evidence>
<evidence type="ECO:0000256" key="9">
    <source>
        <dbReference type="ARBA" id="ARBA00022833"/>
    </source>
</evidence>
<dbReference type="PANTHER" id="PTHR11533">
    <property type="entry name" value="PROTEASE M1 ZINC METALLOPROTEASE"/>
    <property type="match status" value="1"/>
</dbReference>
<dbReference type="Gene3D" id="1.10.390.10">
    <property type="entry name" value="Neutral Protease Domain 2"/>
    <property type="match status" value="1"/>
</dbReference>
<comment type="similarity">
    <text evidence="3">Belongs to the peptidase M1 family.</text>
</comment>
<evidence type="ECO:0000313" key="17">
    <source>
        <dbReference type="Proteomes" id="UP000587462"/>
    </source>
</evidence>
<name>A0A7Y7E579_STRMO</name>
<dbReference type="InterPro" id="IPR006311">
    <property type="entry name" value="TAT_signal"/>
</dbReference>
<dbReference type="GO" id="GO:0008270">
    <property type="term" value="F:zinc ion binding"/>
    <property type="evidence" value="ECO:0007669"/>
    <property type="project" value="InterPro"/>
</dbReference>
<evidence type="ECO:0000259" key="14">
    <source>
        <dbReference type="Pfam" id="PF01433"/>
    </source>
</evidence>
<dbReference type="InterPro" id="IPR001930">
    <property type="entry name" value="Peptidase_M1"/>
</dbReference>
<comment type="catalytic activity">
    <reaction evidence="1">
        <text>Release of an N-terminal amino acid, Xaa-|-Yaa- from a peptide, amide or arylamide. Xaa is preferably Ala, but may be most amino acids including Pro (slow action). When a terminal hydrophobic residue is followed by a prolyl residue, the two may be released as an intact Xaa-Pro dipeptide.</text>
        <dbReference type="EC" id="3.4.11.2"/>
    </reaction>
</comment>
<dbReference type="Pfam" id="PF17900">
    <property type="entry name" value="Peptidase_M1_N"/>
    <property type="match status" value="1"/>
</dbReference>
<comment type="caution">
    <text evidence="16">The sequence shown here is derived from an EMBL/GenBank/DDBJ whole genome shotgun (WGS) entry which is preliminary data.</text>
</comment>
<accession>A0A7Y7E579</accession>
<comment type="cofactor">
    <cofactor evidence="2">
        <name>Zn(2+)</name>
        <dbReference type="ChEBI" id="CHEBI:29105"/>
    </cofactor>
</comment>
<evidence type="ECO:0000313" key="16">
    <source>
        <dbReference type="EMBL" id="NVK76051.1"/>
    </source>
</evidence>
<dbReference type="Pfam" id="PF01433">
    <property type="entry name" value="Peptidase_M1"/>
    <property type="match status" value="1"/>
</dbReference>
<keyword evidence="7" id="KW-0479">Metal-binding</keyword>
<dbReference type="InterPro" id="IPR042097">
    <property type="entry name" value="Aminopeptidase_N-like_N_sf"/>
</dbReference>
<evidence type="ECO:0000256" key="1">
    <source>
        <dbReference type="ARBA" id="ARBA00000098"/>
    </source>
</evidence>
<dbReference type="GO" id="GO:0008237">
    <property type="term" value="F:metallopeptidase activity"/>
    <property type="evidence" value="ECO:0007669"/>
    <property type="project" value="UniProtKB-KW"/>
</dbReference>
<organism evidence="16 17">
    <name type="scientific">Streptomyces morookaense</name>
    <name type="common">Streptoverticillium morookaense</name>
    <dbReference type="NCBI Taxonomy" id="1970"/>
    <lineage>
        <taxon>Bacteria</taxon>
        <taxon>Bacillati</taxon>
        <taxon>Actinomycetota</taxon>
        <taxon>Actinomycetes</taxon>
        <taxon>Kitasatosporales</taxon>
        <taxon>Streptomycetaceae</taxon>
        <taxon>Streptomyces</taxon>
    </lineage>
</organism>
<evidence type="ECO:0000256" key="8">
    <source>
        <dbReference type="ARBA" id="ARBA00022801"/>
    </source>
</evidence>
<dbReference type="InterPro" id="IPR027268">
    <property type="entry name" value="Peptidase_M4/M1_CTD_sf"/>
</dbReference>
<dbReference type="Proteomes" id="UP000587462">
    <property type="component" value="Unassembled WGS sequence"/>
</dbReference>
<feature type="signal peptide" evidence="13">
    <location>
        <begin position="1"/>
        <end position="28"/>
    </location>
</feature>
<evidence type="ECO:0000256" key="2">
    <source>
        <dbReference type="ARBA" id="ARBA00001947"/>
    </source>
</evidence>
<keyword evidence="10" id="KW-0482">Metalloprotease</keyword>
<evidence type="ECO:0000259" key="15">
    <source>
        <dbReference type="Pfam" id="PF17900"/>
    </source>
</evidence>
<feature type="domain" description="Peptidase M1 membrane alanine aminopeptidase" evidence="14">
    <location>
        <begin position="270"/>
        <end position="462"/>
    </location>
</feature>
<dbReference type="InterPro" id="IPR045357">
    <property type="entry name" value="Aminopeptidase_N-like_N"/>
</dbReference>
<evidence type="ECO:0000256" key="11">
    <source>
        <dbReference type="ARBA" id="ARBA00029811"/>
    </source>
</evidence>
<dbReference type="EC" id="3.4.11.2" evidence="4"/>
<dbReference type="Gene3D" id="2.60.40.1730">
    <property type="entry name" value="tricorn interacting facor f3 domain"/>
    <property type="match status" value="1"/>
</dbReference>
<dbReference type="InterPro" id="IPR050344">
    <property type="entry name" value="Peptidase_M1_aminopeptidases"/>
</dbReference>
<dbReference type="RefSeq" id="WP_171077856.1">
    <property type="nucleotide sequence ID" value="NZ_BNBU01000007.1"/>
</dbReference>
<feature type="domain" description="Aminopeptidase N-like N-terminal" evidence="15">
    <location>
        <begin position="55"/>
        <end position="229"/>
    </location>
</feature>
<evidence type="ECO:0000256" key="12">
    <source>
        <dbReference type="ARBA" id="ARBA00031533"/>
    </source>
</evidence>
<keyword evidence="13" id="KW-0732">Signal</keyword>
<keyword evidence="9" id="KW-0862">Zinc</keyword>
<dbReference type="SUPFAM" id="SSF55486">
    <property type="entry name" value="Metalloproteases ('zincins'), catalytic domain"/>
    <property type="match status" value="1"/>
</dbReference>
<dbReference type="AlphaFoldDB" id="A0A7Y7E579"/>
<dbReference type="GO" id="GO:0016285">
    <property type="term" value="F:alanyl aminopeptidase activity"/>
    <property type="evidence" value="ECO:0007669"/>
    <property type="project" value="UniProtKB-EC"/>
</dbReference>
<dbReference type="EMBL" id="JABBXF010000001">
    <property type="protein sequence ID" value="NVK76051.1"/>
    <property type="molecule type" value="Genomic_DNA"/>
</dbReference>
<evidence type="ECO:0000256" key="4">
    <source>
        <dbReference type="ARBA" id="ARBA00012564"/>
    </source>
</evidence>
<keyword evidence="17" id="KW-1185">Reference proteome</keyword>
<keyword evidence="8" id="KW-0378">Hydrolase</keyword>
<evidence type="ECO:0000256" key="10">
    <source>
        <dbReference type="ARBA" id="ARBA00023049"/>
    </source>
</evidence>
<gene>
    <name evidence="16" type="ORF">HG542_00080</name>
</gene>
<proteinExistence type="inferred from homology"/>
<dbReference type="InterPro" id="IPR014782">
    <property type="entry name" value="Peptidase_M1_dom"/>
</dbReference>
<evidence type="ECO:0000256" key="5">
    <source>
        <dbReference type="ARBA" id="ARBA00015611"/>
    </source>
</evidence>
<evidence type="ECO:0000256" key="3">
    <source>
        <dbReference type="ARBA" id="ARBA00010136"/>
    </source>
</evidence>
<dbReference type="CDD" id="cd09603">
    <property type="entry name" value="M1_APN_like"/>
    <property type="match status" value="1"/>
</dbReference>
<evidence type="ECO:0000256" key="7">
    <source>
        <dbReference type="ARBA" id="ARBA00022723"/>
    </source>
</evidence>
<sequence length="475" mass="52746">MTLRERFPCSRRTVLTAAAALPLTAAAAADTGGPARFPSTERYFPRQGSDGHRTLAYDLRLAYDPERAWLDGHARIEAVAVERTGRIALDLAKLKVGSVELDGEAVAFHRRDGKILITAPRELAPAQPFALDVRYSGRPAPVHTSFGPIGWDRTGDDHDGTLVASQPVGAPSWFPCNDRPDDKAAYTFTVTVPRGHQVLANGTLQDHRELDDGTARWTYHHPGPMAPYLAAVYTGRFLHTTVPDGHAPVPVRNAYPADLAEEARHDLARQPEMLRAFTELFGPYPFEAYGAVVVDAELAEPVENQTLSVFGSNHMDGQRGSETLVAHEIAHQWFGNSVGLSDWQHIWLNEGFATYAEWLWSEHIDEDDADTLAREAWADLAGRRQTLRIADPGHRHLFDDRIYVRGACTLHALRLAVGDDRFFTVLRSWHEVHRGGSADTEMFLRHAERVAGRPLGDLLHPWLYEKALPALLATP</sequence>